<name>A0A0W1S641_9EURY</name>
<keyword evidence="3" id="KW-0233">DNA recombination</keyword>
<dbReference type="CDD" id="cd00397">
    <property type="entry name" value="DNA_BRE_C"/>
    <property type="match status" value="1"/>
</dbReference>
<dbReference type="AlphaFoldDB" id="A0A0W1S641"/>
<evidence type="ECO:0000256" key="1">
    <source>
        <dbReference type="ARBA" id="ARBA00023015"/>
    </source>
</evidence>
<dbReference type="GO" id="GO:0003677">
    <property type="term" value="F:DNA binding"/>
    <property type="evidence" value="ECO:0007669"/>
    <property type="project" value="InterPro"/>
</dbReference>
<dbReference type="InterPro" id="IPR029016">
    <property type="entry name" value="GAF-like_dom_sf"/>
</dbReference>
<organism evidence="6 7">
    <name type="scientific">Haloferax profundi</name>
    <dbReference type="NCBI Taxonomy" id="1544718"/>
    <lineage>
        <taxon>Archaea</taxon>
        <taxon>Methanobacteriati</taxon>
        <taxon>Methanobacteriota</taxon>
        <taxon>Stenosarchaea group</taxon>
        <taxon>Halobacteria</taxon>
        <taxon>Halobacteriales</taxon>
        <taxon>Haloferacaceae</taxon>
        <taxon>Haloferax</taxon>
    </lineage>
</organism>
<dbReference type="Proteomes" id="UP000053157">
    <property type="component" value="Unassembled WGS sequence"/>
</dbReference>
<dbReference type="InterPro" id="IPR013762">
    <property type="entry name" value="Integrase-like_cat_sf"/>
</dbReference>
<dbReference type="InterPro" id="IPR007050">
    <property type="entry name" value="HTH_bacterioopsin"/>
</dbReference>
<dbReference type="InterPro" id="IPR031803">
    <property type="entry name" value="BAT_GAF/HTH-assoc"/>
</dbReference>
<proteinExistence type="predicted"/>
<feature type="domain" description="Bacterioopsin transcriptional activator GAF and HTH associated" evidence="5">
    <location>
        <begin position="357"/>
        <end position="512"/>
    </location>
</feature>
<dbReference type="Gene3D" id="1.10.443.10">
    <property type="entry name" value="Intergrase catalytic core"/>
    <property type="match status" value="1"/>
</dbReference>
<keyword evidence="1" id="KW-0805">Transcription regulation</keyword>
<keyword evidence="7" id="KW-1185">Reference proteome</keyword>
<evidence type="ECO:0000313" key="7">
    <source>
        <dbReference type="Proteomes" id="UP000053157"/>
    </source>
</evidence>
<dbReference type="EMBL" id="LOPV01000390">
    <property type="protein sequence ID" value="KTG21472.1"/>
    <property type="molecule type" value="Genomic_DNA"/>
</dbReference>
<dbReference type="GO" id="GO:0015074">
    <property type="term" value="P:DNA integration"/>
    <property type="evidence" value="ECO:0007669"/>
    <property type="project" value="InterPro"/>
</dbReference>
<evidence type="ECO:0000256" key="3">
    <source>
        <dbReference type="ARBA" id="ARBA00023172"/>
    </source>
</evidence>
<dbReference type="Pfam" id="PF15915">
    <property type="entry name" value="BAT"/>
    <property type="match status" value="1"/>
</dbReference>
<dbReference type="OrthoDB" id="234125at2157"/>
<evidence type="ECO:0000256" key="2">
    <source>
        <dbReference type="ARBA" id="ARBA00023163"/>
    </source>
</evidence>
<evidence type="ECO:0000259" key="4">
    <source>
        <dbReference type="Pfam" id="PF04967"/>
    </source>
</evidence>
<dbReference type="SUPFAM" id="SSF56349">
    <property type="entry name" value="DNA breaking-rejoining enzymes"/>
    <property type="match status" value="1"/>
</dbReference>
<dbReference type="GO" id="GO:0006310">
    <property type="term" value="P:DNA recombination"/>
    <property type="evidence" value="ECO:0007669"/>
    <property type="project" value="UniProtKB-KW"/>
</dbReference>
<sequence length="582" mass="64425">MRRRGGGTSPARDWEEDYARLRRATETYREELVLRLGAEAGLHPGEMSELTPAHVASRAHRTTDLYALATPIDGRTTYLPGEVEHELRKYVTANNIEETERVFPVTARRLQMLVSTVGERAAEQTGYDYLNDISSRDLRRYFARSLLADGVHPSVVMKVGGWSTLESLEPFIHEPTDDEVVDALSGDSDTFDTTSVSDYDERIPTVVDIVTETSDALASASTRTQLEQTTCERLGRSNAYRFALISPEESQTTATRTVVGVDEANVPDILDSVAESLTVEDDGQLLRPTTFRSKTRRGPVEVTAVPVVHGETTYGRLYIGTPIDTVSDRERAVLGTLGRQVGAAITAAERKKILLADTVTQLRLECSDDNDVLVRVSDALGCTCALRGVAPIEDRSLLCFLAFSGVSTEQAFDELDAKPEIANVRLIRDRGDESLLEVVVDRDSLLTAVSAHDGTVSEFVADDGVARFVVELSNETPLRTVVTELTDAYPETELRSKREVEREPQNATDFRESVETRLTDKQHSALRAAYLAGYFGWPRESTAEDLADSLDVSSPTLHQHLRTAQQKMLTSFFDDDRDHSPH</sequence>
<accession>A0A0W1S641</accession>
<evidence type="ECO:0000259" key="5">
    <source>
        <dbReference type="Pfam" id="PF15915"/>
    </source>
</evidence>
<evidence type="ECO:0000313" key="6">
    <source>
        <dbReference type="EMBL" id="KTG21472.1"/>
    </source>
</evidence>
<dbReference type="InterPro" id="IPR011010">
    <property type="entry name" value="DNA_brk_join_enz"/>
</dbReference>
<keyword evidence="2" id="KW-0804">Transcription</keyword>
<protein>
    <submittedName>
        <fullName evidence="6">Bacterio-opsin activator</fullName>
    </submittedName>
</protein>
<dbReference type="RefSeq" id="WP_058572872.1">
    <property type="nucleotide sequence ID" value="NZ_LOPV01000390.1"/>
</dbReference>
<reference evidence="6 7" key="1">
    <citation type="submission" date="2015-12" db="EMBL/GenBank/DDBJ databases">
        <title>Haloferax profundi sp. nov. isolated from the Discovery deep brine-seawater interface in the Red Sea.</title>
        <authorList>
            <person name="Zhang G."/>
            <person name="Stingl U."/>
            <person name="Rashid M."/>
        </authorList>
    </citation>
    <scope>NUCLEOTIDE SEQUENCE [LARGE SCALE GENOMIC DNA]</scope>
    <source>
        <strain evidence="6 7">SB29</strain>
    </source>
</reference>
<comment type="caution">
    <text evidence="6">The sequence shown here is derived from an EMBL/GenBank/DDBJ whole genome shotgun (WGS) entry which is preliminary data.</text>
</comment>
<dbReference type="Gene3D" id="3.30.450.40">
    <property type="match status" value="1"/>
</dbReference>
<dbReference type="Pfam" id="PF04967">
    <property type="entry name" value="HTH_10"/>
    <property type="match status" value="1"/>
</dbReference>
<dbReference type="PANTHER" id="PTHR34236">
    <property type="entry name" value="DIMETHYL SULFOXIDE REDUCTASE TRANSCRIPTIONAL ACTIVATOR"/>
    <property type="match status" value="1"/>
</dbReference>
<gene>
    <name evidence="6" type="ORF">AUR66_17140</name>
</gene>
<feature type="domain" description="HTH bat-type" evidence="4">
    <location>
        <begin position="518"/>
        <end position="569"/>
    </location>
</feature>
<dbReference type="PANTHER" id="PTHR34236:SF1">
    <property type="entry name" value="DIMETHYL SULFOXIDE REDUCTASE TRANSCRIPTIONAL ACTIVATOR"/>
    <property type="match status" value="1"/>
</dbReference>